<dbReference type="SUPFAM" id="SSF49503">
    <property type="entry name" value="Cupredoxins"/>
    <property type="match status" value="1"/>
</dbReference>
<keyword evidence="3" id="KW-1015">Disulfide bond</keyword>
<name>A0ABD3BCL7_9LAMI</name>
<evidence type="ECO:0000256" key="2">
    <source>
        <dbReference type="ARBA" id="ARBA00023008"/>
    </source>
</evidence>
<dbReference type="PROSITE" id="PS00196">
    <property type="entry name" value="COPPER_BLUE"/>
    <property type="match status" value="1"/>
</dbReference>
<dbReference type="FunFam" id="2.60.40.420:FF:000013">
    <property type="entry name" value="basic blue protein-like"/>
    <property type="match status" value="1"/>
</dbReference>
<organism evidence="8 10">
    <name type="scientific">Castilleja foliolosa</name>
    <dbReference type="NCBI Taxonomy" id="1961234"/>
    <lineage>
        <taxon>Eukaryota</taxon>
        <taxon>Viridiplantae</taxon>
        <taxon>Streptophyta</taxon>
        <taxon>Embryophyta</taxon>
        <taxon>Tracheophyta</taxon>
        <taxon>Spermatophyta</taxon>
        <taxon>Magnoliopsida</taxon>
        <taxon>eudicotyledons</taxon>
        <taxon>Gunneridae</taxon>
        <taxon>Pentapetalae</taxon>
        <taxon>asterids</taxon>
        <taxon>lamiids</taxon>
        <taxon>Lamiales</taxon>
        <taxon>Orobanchaceae</taxon>
        <taxon>Pedicularideae</taxon>
        <taxon>Castillejinae</taxon>
        <taxon>Castilleja</taxon>
    </lineage>
</organism>
<feature type="signal peptide" evidence="6">
    <location>
        <begin position="1"/>
        <end position="27"/>
    </location>
</feature>
<evidence type="ECO:0000313" key="8">
    <source>
        <dbReference type="EMBL" id="KAL3614597.1"/>
    </source>
</evidence>
<dbReference type="Pfam" id="PF02298">
    <property type="entry name" value="Cu_bind_like"/>
    <property type="match status" value="1"/>
</dbReference>
<dbReference type="PROSITE" id="PS51485">
    <property type="entry name" value="PHYTOCYANIN"/>
    <property type="match status" value="1"/>
</dbReference>
<evidence type="ECO:0000256" key="5">
    <source>
        <dbReference type="ARBA" id="ARBA00082491"/>
    </source>
</evidence>
<dbReference type="Proteomes" id="UP001632038">
    <property type="component" value="Unassembled WGS sequence"/>
</dbReference>
<accession>A0ABD3BCL7</accession>
<evidence type="ECO:0000256" key="4">
    <source>
        <dbReference type="ARBA" id="ARBA00071970"/>
    </source>
</evidence>
<dbReference type="AlphaFoldDB" id="A0ABD3BCL7"/>
<dbReference type="InterPro" id="IPR028871">
    <property type="entry name" value="BlueCu_1_BS"/>
</dbReference>
<dbReference type="InterPro" id="IPR003245">
    <property type="entry name" value="Phytocyanin_dom"/>
</dbReference>
<gene>
    <name evidence="9" type="ORF">CASFOL_030496</name>
    <name evidence="8" type="ORF">CASFOL_041683</name>
</gene>
<dbReference type="PANTHER" id="PTHR33021">
    <property type="entry name" value="BLUE COPPER PROTEIN"/>
    <property type="match status" value="1"/>
</dbReference>
<comment type="caution">
    <text evidence="8">The sequence shown here is derived from an EMBL/GenBank/DDBJ whole genome shotgun (WGS) entry which is preliminary data.</text>
</comment>
<dbReference type="GO" id="GO:0046872">
    <property type="term" value="F:metal ion binding"/>
    <property type="evidence" value="ECO:0007669"/>
    <property type="project" value="UniProtKB-KW"/>
</dbReference>
<feature type="chain" id="PRO_5044724657" description="Basic blue protein" evidence="6">
    <location>
        <begin position="28"/>
        <end position="123"/>
    </location>
</feature>
<dbReference type="EMBL" id="JAVIJP010000105">
    <property type="protein sequence ID" value="KAL3614597.1"/>
    <property type="molecule type" value="Genomic_DNA"/>
</dbReference>
<reference evidence="8" key="1">
    <citation type="journal article" date="2024" name="IScience">
        <title>Strigolactones Initiate the Formation of Haustorium-like Structures in Castilleja.</title>
        <authorList>
            <person name="Buerger M."/>
            <person name="Peterson D."/>
            <person name="Chory J."/>
        </authorList>
    </citation>
    <scope>NUCLEOTIDE SEQUENCE</scope>
    <source>
        <strain evidence="8">Tecolote</strain>
        <tissue evidence="8">Flower</tissue>
    </source>
</reference>
<evidence type="ECO:0000313" key="10">
    <source>
        <dbReference type="Proteomes" id="UP001632038"/>
    </source>
</evidence>
<dbReference type="Gene3D" id="2.60.40.420">
    <property type="entry name" value="Cupredoxins - blue copper proteins"/>
    <property type="match status" value="1"/>
</dbReference>
<evidence type="ECO:0000256" key="3">
    <source>
        <dbReference type="ARBA" id="ARBA00023157"/>
    </source>
</evidence>
<feature type="domain" description="Phytocyanin" evidence="7">
    <location>
        <begin position="28"/>
        <end position="123"/>
    </location>
</feature>
<evidence type="ECO:0000256" key="6">
    <source>
        <dbReference type="SAM" id="SignalP"/>
    </source>
</evidence>
<keyword evidence="2" id="KW-0186">Copper</keyword>
<proteinExistence type="predicted"/>
<evidence type="ECO:0000313" key="9">
    <source>
        <dbReference type="EMBL" id="KAL3625642.1"/>
    </source>
</evidence>
<keyword evidence="6" id="KW-0732">Signal</keyword>
<sequence>MFGEKTNSMVVAILLLGLLLHCGSAQAKIYNVGDAMGWDYGADEWNKGKSFKAGDILVFKYDVGAHNVAVVDKANYDSCTAPSNAKIYASGNDRVTLKKGTNYFICTFPTHCDFGMKISAFAA</sequence>
<dbReference type="InterPro" id="IPR041844">
    <property type="entry name" value="Plantacyanin"/>
</dbReference>
<dbReference type="InterPro" id="IPR008972">
    <property type="entry name" value="Cupredoxin"/>
</dbReference>
<keyword evidence="10" id="KW-1185">Reference proteome</keyword>
<protein>
    <recommendedName>
        <fullName evidence="4">Basic blue protein</fullName>
    </recommendedName>
    <alternativeName>
        <fullName evidence="5">Plantacyanin</fullName>
    </alternativeName>
</protein>
<dbReference type="PANTHER" id="PTHR33021:SF193">
    <property type="entry name" value="OS06G0218600 PROTEIN"/>
    <property type="match status" value="1"/>
</dbReference>
<evidence type="ECO:0000256" key="1">
    <source>
        <dbReference type="ARBA" id="ARBA00022723"/>
    </source>
</evidence>
<dbReference type="CDD" id="cd11013">
    <property type="entry name" value="Plantacyanin"/>
    <property type="match status" value="1"/>
</dbReference>
<reference evidence="8" key="2">
    <citation type="submission" date="2024-11" db="EMBL/GenBank/DDBJ databases">
        <authorList>
            <person name="Burger M."/>
            <person name="Chory J."/>
        </authorList>
    </citation>
    <scope>NUCLEOTIDE SEQUENCE</scope>
    <source>
        <strain evidence="8">Tecolote</strain>
        <tissue evidence="8">Flower</tissue>
    </source>
</reference>
<dbReference type="EMBL" id="JAVIJP010000049">
    <property type="protein sequence ID" value="KAL3625642.1"/>
    <property type="molecule type" value="Genomic_DNA"/>
</dbReference>
<keyword evidence="1" id="KW-0479">Metal-binding</keyword>
<evidence type="ECO:0000259" key="7">
    <source>
        <dbReference type="PROSITE" id="PS51485"/>
    </source>
</evidence>
<dbReference type="InterPro" id="IPR039391">
    <property type="entry name" value="Phytocyanin-like"/>
</dbReference>